<dbReference type="SUPFAM" id="SSF54518">
    <property type="entry name" value="Tubby C-terminal domain-like"/>
    <property type="match status" value="1"/>
</dbReference>
<dbReference type="Gene3D" id="2.40.160.200">
    <property type="entry name" value="LURP1-related"/>
    <property type="match status" value="1"/>
</dbReference>
<sequence length="156" mass="18148">MRIIMRQRLLSILDHYEIFDEAGQLLFKVSGKVAIAPELRIQNAEGEELGYTKFEMFHLLPHYNFFAGGEKIDRMAKKVTLFRARYELEESGWTVQGNFMDHEYQVTDAEGREIANISKAYLKVRDTYAIDVPDERNVLRVLMTALIVDSVQHPEH</sequence>
<dbReference type="Proteomes" id="UP000018466">
    <property type="component" value="Unassembled WGS sequence"/>
</dbReference>
<organism evidence="2 3">
    <name type="scientific">Stomatobaculum longum</name>
    <dbReference type="NCBI Taxonomy" id="796942"/>
    <lineage>
        <taxon>Bacteria</taxon>
        <taxon>Bacillati</taxon>
        <taxon>Bacillota</taxon>
        <taxon>Clostridia</taxon>
        <taxon>Lachnospirales</taxon>
        <taxon>Lachnospiraceae</taxon>
        <taxon>Stomatobaculum</taxon>
    </lineage>
</organism>
<protein>
    <submittedName>
        <fullName evidence="2">Uncharacterized protein</fullName>
    </submittedName>
</protein>
<dbReference type="Pfam" id="PF04525">
    <property type="entry name" value="LOR"/>
    <property type="match status" value="1"/>
</dbReference>
<comment type="caution">
    <text evidence="2">The sequence shown here is derived from an EMBL/GenBank/DDBJ whole genome shotgun (WGS) entry which is preliminary data.</text>
</comment>
<dbReference type="InterPro" id="IPR025659">
    <property type="entry name" value="Tubby-like_C"/>
</dbReference>
<comment type="similarity">
    <text evidence="1">Belongs to the LOR family.</text>
</comment>
<dbReference type="AlphaFoldDB" id="A0AA36Y4W6"/>
<proteinExistence type="inferred from homology"/>
<evidence type="ECO:0000256" key="1">
    <source>
        <dbReference type="ARBA" id="ARBA00005437"/>
    </source>
</evidence>
<dbReference type="InterPro" id="IPR038595">
    <property type="entry name" value="LOR_sf"/>
</dbReference>
<dbReference type="InterPro" id="IPR007612">
    <property type="entry name" value="LOR"/>
</dbReference>
<keyword evidence="3" id="KW-1185">Reference proteome</keyword>
<evidence type="ECO:0000313" key="3">
    <source>
        <dbReference type="Proteomes" id="UP000018466"/>
    </source>
</evidence>
<evidence type="ECO:0000313" key="2">
    <source>
        <dbReference type="EMBL" id="EHO16697.1"/>
    </source>
</evidence>
<reference evidence="2 3" key="1">
    <citation type="submission" date="2011-10" db="EMBL/GenBank/DDBJ databases">
        <title>The Genome Sequence of Lachnospiraceae bacterium ACC2.</title>
        <authorList>
            <consortium name="The Broad Institute Genome Sequencing Platform"/>
            <person name="Earl A."/>
            <person name="Ward D."/>
            <person name="Feldgarden M."/>
            <person name="Gevers D."/>
            <person name="Sizova M."/>
            <person name="Hazen A."/>
            <person name="Epstein S."/>
            <person name="Young S.K."/>
            <person name="Zeng Q."/>
            <person name="Gargeya S."/>
            <person name="Fitzgerald M."/>
            <person name="Haas B."/>
            <person name="Abouelleil A."/>
            <person name="Alvarado L."/>
            <person name="Arachchi H.M."/>
            <person name="Berlin A."/>
            <person name="Brown A."/>
            <person name="Chapman S.B."/>
            <person name="Chen Z."/>
            <person name="Dunbar C."/>
            <person name="Freedman E."/>
            <person name="Gearin G."/>
            <person name="Goldberg J."/>
            <person name="Griggs A."/>
            <person name="Gujja S."/>
            <person name="Heiman D."/>
            <person name="Howarth C."/>
            <person name="Larson L."/>
            <person name="Lui A."/>
            <person name="MacDonald P.J.P."/>
            <person name="Montmayeur A."/>
            <person name="Murphy C."/>
            <person name="Neiman D."/>
            <person name="Pearson M."/>
            <person name="Priest M."/>
            <person name="Roberts A."/>
            <person name="Saif S."/>
            <person name="Shea T."/>
            <person name="Shenoy N."/>
            <person name="Sisk P."/>
            <person name="Stolte C."/>
            <person name="Sykes S."/>
            <person name="Wortman J."/>
            <person name="Nusbaum C."/>
            <person name="Birren B."/>
        </authorList>
    </citation>
    <scope>NUCLEOTIDE SEQUENCE [LARGE SCALE GENOMIC DNA]</scope>
    <source>
        <strain evidence="2 3">ACC2</strain>
    </source>
</reference>
<name>A0AA36Y4W6_9FIRM</name>
<accession>A0AA36Y4W6</accession>
<dbReference type="EMBL" id="AGEL01000007">
    <property type="protein sequence ID" value="EHO16697.1"/>
    <property type="molecule type" value="Genomic_DNA"/>
</dbReference>
<gene>
    <name evidence="2" type="ORF">HMPREF9623_01396</name>
</gene>